<dbReference type="InterPro" id="IPR029071">
    <property type="entry name" value="Ubiquitin-like_domsf"/>
</dbReference>
<dbReference type="InterPro" id="IPR000626">
    <property type="entry name" value="Ubiquitin-like_dom"/>
</dbReference>
<comment type="subcellular location">
    <subcellularLocation>
        <location evidence="1">Nucleus</location>
    </subcellularLocation>
</comment>
<gene>
    <name evidence="5" type="primary">NFATC2IP</name>
</gene>
<feature type="compositionally biased region" description="Polar residues" evidence="3">
    <location>
        <begin position="34"/>
        <end position="45"/>
    </location>
</feature>
<dbReference type="SMART" id="SM00213">
    <property type="entry name" value="UBQ"/>
    <property type="match status" value="1"/>
</dbReference>
<reference evidence="5" key="2">
    <citation type="submission" date="2025-09" db="UniProtKB">
        <authorList>
            <consortium name="Ensembl"/>
        </authorList>
    </citation>
    <scope>IDENTIFICATION</scope>
</reference>
<feature type="region of interest" description="Disordered" evidence="3">
    <location>
        <begin position="124"/>
        <end position="194"/>
    </location>
</feature>
<dbReference type="Ensembl" id="ENSGEVT00005023870.1">
    <property type="protein sequence ID" value="ENSGEVP00005022705.1"/>
    <property type="gene ID" value="ENSGEVG00005016138.1"/>
</dbReference>
<feature type="domain" description="Ubiquitin-like" evidence="4">
    <location>
        <begin position="236"/>
        <end position="306"/>
    </location>
</feature>
<evidence type="ECO:0000256" key="2">
    <source>
        <dbReference type="ARBA" id="ARBA00023242"/>
    </source>
</evidence>
<evidence type="ECO:0000313" key="5">
    <source>
        <dbReference type="Ensembl" id="ENSGEVP00005022705.1"/>
    </source>
</evidence>
<dbReference type="PANTHER" id="PTHR47187">
    <property type="entry name" value="NFATC2-INTERACTING PROTEIN"/>
    <property type="match status" value="1"/>
</dbReference>
<evidence type="ECO:0000259" key="4">
    <source>
        <dbReference type="SMART" id="SM00213"/>
    </source>
</evidence>
<organism evidence="5 6">
    <name type="scientific">Gopherus evgoodei</name>
    <name type="common">Goodes thornscrub tortoise</name>
    <dbReference type="NCBI Taxonomy" id="1825980"/>
    <lineage>
        <taxon>Eukaryota</taxon>
        <taxon>Metazoa</taxon>
        <taxon>Chordata</taxon>
        <taxon>Craniata</taxon>
        <taxon>Vertebrata</taxon>
        <taxon>Euteleostomi</taxon>
        <taxon>Archelosauria</taxon>
        <taxon>Testudinata</taxon>
        <taxon>Testudines</taxon>
        <taxon>Cryptodira</taxon>
        <taxon>Durocryptodira</taxon>
        <taxon>Testudinoidea</taxon>
        <taxon>Testudinidae</taxon>
        <taxon>Gopherus</taxon>
    </lineage>
</organism>
<protein>
    <recommendedName>
        <fullName evidence="4">Ubiquitin-like domain-containing protein</fullName>
    </recommendedName>
</protein>
<dbReference type="Gene3D" id="3.10.20.90">
    <property type="entry name" value="Phosphatidylinositol 3-kinase Catalytic Subunit, Chain A, domain 1"/>
    <property type="match status" value="1"/>
</dbReference>
<dbReference type="InterPro" id="IPR052324">
    <property type="entry name" value="NFATC2-Int_DNA_Repair"/>
</dbReference>
<dbReference type="SUPFAM" id="SSF54236">
    <property type="entry name" value="Ubiquitin-like"/>
    <property type="match status" value="1"/>
</dbReference>
<dbReference type="AlphaFoldDB" id="A0A8C4YAK8"/>
<evidence type="ECO:0000256" key="1">
    <source>
        <dbReference type="ARBA" id="ARBA00004123"/>
    </source>
</evidence>
<proteinExistence type="predicted"/>
<dbReference type="GeneTree" id="ENSGT00390000007119"/>
<feature type="region of interest" description="Disordered" evidence="3">
    <location>
        <begin position="1"/>
        <end position="87"/>
    </location>
</feature>
<dbReference type="OrthoDB" id="9426736at2759"/>
<dbReference type="PANTHER" id="PTHR47187:SF1">
    <property type="entry name" value="NFATC2-INTERACTING PROTEIN"/>
    <property type="match status" value="1"/>
</dbReference>
<keyword evidence="6" id="KW-1185">Reference proteome</keyword>
<dbReference type="GO" id="GO:0005634">
    <property type="term" value="C:nucleus"/>
    <property type="evidence" value="ECO:0007669"/>
    <property type="project" value="UniProtKB-SubCell"/>
</dbReference>
<dbReference type="GO" id="GO:0045944">
    <property type="term" value="P:positive regulation of transcription by RNA polymerase II"/>
    <property type="evidence" value="ECO:0007669"/>
    <property type="project" value="TreeGrafter"/>
</dbReference>
<keyword evidence="2" id="KW-0539">Nucleus</keyword>
<accession>A0A8C4YAK8</accession>
<name>A0A8C4YAK8_9SAUR</name>
<reference evidence="5" key="1">
    <citation type="submission" date="2025-08" db="UniProtKB">
        <authorList>
            <consortium name="Ensembl"/>
        </authorList>
    </citation>
    <scope>IDENTIFICATION</scope>
</reference>
<evidence type="ECO:0000256" key="3">
    <source>
        <dbReference type="SAM" id="MobiDB-lite"/>
    </source>
</evidence>
<evidence type="ECO:0000313" key="6">
    <source>
        <dbReference type="Proteomes" id="UP000694390"/>
    </source>
</evidence>
<dbReference type="Proteomes" id="UP000694390">
    <property type="component" value="Unassembled WGS sequence"/>
</dbReference>
<sequence length="382" mass="41083">MRLGGWSRAPALCGNGNSQRPLHLGGGAEPQPHLRTTTPSGSCTSEVGPAPPPIYVGGSSSDSEGEPVRPPRGEGGQPRPKRRRVLCTTEIPTVPVYSNKVNSSFQLCPAELHQEVPPLRWQGGADLDVDEIDPVTPPRPERPHAPRLPQGPCTHWLQEEPQQQGAARSVRDESPSPPPPPQPTRRQRGRTRREVARQLRGLSTWLSAAQRSLQEELPEDDVILVEPPPSPPSWQLQLKVRCRAEIHRVAVETSQPLQVVVEHMAGRLQVRPEQILLLLRDTELPPASTPQGLGLGVADIVDCVVDVAAGELQGGGESGAGPAPGELRLTVRGQEKDSLLTLNVPRVRGGCRGRGHARGLCGAVCRGRGMWGLSQPQGGGWS</sequence>
<dbReference type="CDD" id="cd17078">
    <property type="entry name" value="Ubl_SLD1_NFATC2ip"/>
    <property type="match status" value="1"/>
</dbReference>